<name>A0A7U0GBJ3_9CAUD</name>
<dbReference type="SMART" id="SM00506">
    <property type="entry name" value="A1pp"/>
    <property type="match status" value="1"/>
</dbReference>
<accession>A0A7U0GBJ3</accession>
<protein>
    <recommendedName>
        <fullName evidence="1">Macro domain-containing protein</fullName>
    </recommendedName>
</protein>
<dbReference type="InterPro" id="IPR002589">
    <property type="entry name" value="Macro_dom"/>
</dbReference>
<dbReference type="Gene3D" id="3.40.220.10">
    <property type="entry name" value="Leucine Aminopeptidase, subunit E, domain 1"/>
    <property type="match status" value="1"/>
</dbReference>
<evidence type="ECO:0000313" key="3">
    <source>
        <dbReference type="Proteomes" id="UP000596381"/>
    </source>
</evidence>
<gene>
    <name evidence="2" type="ORF">vBKpMFBKp24_243</name>
</gene>
<keyword evidence="3" id="KW-1185">Reference proteome</keyword>
<evidence type="ECO:0000259" key="1">
    <source>
        <dbReference type="PROSITE" id="PS51154"/>
    </source>
</evidence>
<sequence length="157" mass="17800">MKYTEIKGDLIEAFLNKEVDVIAHQVNCFGVAKSGIAVKIFEALPWLAESYFSDKRPYNKRLGKLTAAKNGNQWGFNLCGQFHHEHSHPDYKTHYAALYLALKLMASILKKEGRVLKVGFPLLGCGLAGGDWERVSENIKRVFSDTDFEIIVYRFEG</sequence>
<dbReference type="InterPro" id="IPR043472">
    <property type="entry name" value="Macro_dom-like"/>
</dbReference>
<proteinExistence type="predicted"/>
<dbReference type="InterPro" id="IPR050892">
    <property type="entry name" value="ADP-ribose_metab_enzymes"/>
</dbReference>
<evidence type="ECO:0000313" key="2">
    <source>
        <dbReference type="EMBL" id="QQV92193.1"/>
    </source>
</evidence>
<reference evidence="2 3" key="1">
    <citation type="submission" date="2020-12" db="EMBL/GenBank/DDBJ databases">
        <title>Genomic characterization of four novel bacteriophages infecting Klebsiella pneumoniae.</title>
        <authorList>
            <person name="Estrada Bonilla B."/>
            <person name="Costa A.R."/>
            <person name="van Rossum T."/>
            <person name="Hagedoorn S."/>
            <person name="Wallinga H."/>
            <person name="Xiao M."/>
            <person name="Song W."/>
            <person name="Haas P.-J."/>
            <person name="Nobrega F.L."/>
            <person name="Brouns S.J.J."/>
        </authorList>
    </citation>
    <scope>NUCLEOTIDE SEQUENCE [LARGE SCALE GENOMIC DNA]</scope>
</reference>
<dbReference type="SUPFAM" id="SSF52949">
    <property type="entry name" value="Macro domain-like"/>
    <property type="match status" value="1"/>
</dbReference>
<organism evidence="2 3">
    <name type="scientific">Klebsiella phage vB_KpM_FBKp24</name>
    <dbReference type="NCBI Taxonomy" id="2801834"/>
    <lineage>
        <taxon>Viruses</taxon>
        <taxon>Duplodnaviria</taxon>
        <taxon>Heunggongvirae</taxon>
        <taxon>Uroviricota</taxon>
        <taxon>Caudoviricetes</taxon>
        <taxon>Chimalliviridae</taxon>
        <taxon>Maaswegvirus</taxon>
        <taxon>Maaswegvirus Kp24</taxon>
    </lineage>
</organism>
<dbReference type="GO" id="GO:0140291">
    <property type="term" value="P:peptidyl-glutamate ADP-deribosylation"/>
    <property type="evidence" value="ECO:0007669"/>
    <property type="project" value="TreeGrafter"/>
</dbReference>
<dbReference type="PANTHER" id="PTHR12521:SF0">
    <property type="entry name" value="ADP-RIBOSE GLYCOHYDROLASE OARD1"/>
    <property type="match status" value="1"/>
</dbReference>
<dbReference type="EMBL" id="MW394391">
    <property type="protein sequence ID" value="QQV92193.1"/>
    <property type="molecule type" value="Genomic_DNA"/>
</dbReference>
<dbReference type="Proteomes" id="UP000596381">
    <property type="component" value="Segment"/>
</dbReference>
<dbReference type="PANTHER" id="PTHR12521">
    <property type="entry name" value="PROTEIN C6ORF130"/>
    <property type="match status" value="1"/>
</dbReference>
<dbReference type="PROSITE" id="PS51154">
    <property type="entry name" value="MACRO"/>
    <property type="match status" value="1"/>
</dbReference>
<feature type="domain" description="Macro" evidence="1">
    <location>
        <begin position="1"/>
        <end position="157"/>
    </location>
</feature>